<dbReference type="GO" id="GO:0003677">
    <property type="term" value="F:DNA binding"/>
    <property type="evidence" value="ECO:0007669"/>
    <property type="project" value="InterPro"/>
</dbReference>
<dbReference type="InterPro" id="IPR050206">
    <property type="entry name" value="FtsK/SpoIIIE/SftA"/>
</dbReference>
<dbReference type="KEGG" id="ldn:H9L06_00060"/>
<organism evidence="6 7">
    <name type="scientific">Leucobacter denitrificans</name>
    <dbReference type="NCBI Taxonomy" id="683042"/>
    <lineage>
        <taxon>Bacteria</taxon>
        <taxon>Bacillati</taxon>
        <taxon>Actinomycetota</taxon>
        <taxon>Actinomycetes</taxon>
        <taxon>Micrococcales</taxon>
        <taxon>Microbacteriaceae</taxon>
        <taxon>Leucobacter</taxon>
    </lineage>
</organism>
<dbReference type="InterPro" id="IPR002543">
    <property type="entry name" value="FtsK_dom"/>
</dbReference>
<feature type="region of interest" description="Disordered" evidence="4">
    <location>
        <begin position="188"/>
        <end position="227"/>
    </location>
</feature>
<keyword evidence="2 3" id="KW-0067">ATP-binding</keyword>
<dbReference type="Proteomes" id="UP000515934">
    <property type="component" value="Chromosome"/>
</dbReference>
<evidence type="ECO:0000256" key="2">
    <source>
        <dbReference type="ARBA" id="ARBA00022840"/>
    </source>
</evidence>
<dbReference type="CDD" id="cd01127">
    <property type="entry name" value="TrwB_TraG_TraD_VirD4"/>
    <property type="match status" value="1"/>
</dbReference>
<dbReference type="EMBL" id="CP060716">
    <property type="protein sequence ID" value="QNN62839.1"/>
    <property type="molecule type" value="Genomic_DNA"/>
</dbReference>
<feature type="domain" description="FtsK" evidence="5">
    <location>
        <begin position="958"/>
        <end position="1160"/>
    </location>
</feature>
<dbReference type="InterPro" id="IPR027417">
    <property type="entry name" value="P-loop_NTPase"/>
</dbReference>
<evidence type="ECO:0000256" key="1">
    <source>
        <dbReference type="ARBA" id="ARBA00022741"/>
    </source>
</evidence>
<dbReference type="PANTHER" id="PTHR22683:SF1">
    <property type="entry name" value="TYPE VII SECRETION SYSTEM PROTEIN ESSC"/>
    <property type="match status" value="1"/>
</dbReference>
<evidence type="ECO:0000259" key="5">
    <source>
        <dbReference type="PROSITE" id="PS50901"/>
    </source>
</evidence>
<gene>
    <name evidence="6" type="ORF">H9L06_00060</name>
</gene>
<feature type="domain" description="FtsK" evidence="5">
    <location>
        <begin position="622"/>
        <end position="814"/>
    </location>
</feature>
<evidence type="ECO:0000313" key="7">
    <source>
        <dbReference type="Proteomes" id="UP000515934"/>
    </source>
</evidence>
<dbReference type="SMART" id="SM00382">
    <property type="entry name" value="AAA"/>
    <property type="match status" value="3"/>
</dbReference>
<name>A0A7G9S4R4_9MICO</name>
<dbReference type="CDD" id="cd00060">
    <property type="entry name" value="FHA"/>
    <property type="match status" value="1"/>
</dbReference>
<feature type="binding site" evidence="3">
    <location>
        <begin position="640"/>
        <end position="647"/>
    </location>
    <ligand>
        <name>ATP</name>
        <dbReference type="ChEBI" id="CHEBI:30616"/>
    </ligand>
</feature>
<dbReference type="PANTHER" id="PTHR22683">
    <property type="entry name" value="SPORULATION PROTEIN RELATED"/>
    <property type="match status" value="1"/>
</dbReference>
<accession>A0A7G9S4R4</accession>
<evidence type="ECO:0000256" key="3">
    <source>
        <dbReference type="PROSITE-ProRule" id="PRU00289"/>
    </source>
</evidence>
<keyword evidence="7" id="KW-1185">Reference proteome</keyword>
<evidence type="ECO:0000313" key="6">
    <source>
        <dbReference type="EMBL" id="QNN62839.1"/>
    </source>
</evidence>
<dbReference type="SUPFAM" id="SSF52540">
    <property type="entry name" value="P-loop containing nucleoside triphosphate hydrolases"/>
    <property type="match status" value="2"/>
</dbReference>
<evidence type="ECO:0000256" key="4">
    <source>
        <dbReference type="SAM" id="MobiDB-lite"/>
    </source>
</evidence>
<reference evidence="6 7" key="1">
    <citation type="submission" date="2020-08" db="EMBL/GenBank/DDBJ databases">
        <title>Genome sequence of Leucobacter denitrificans KACC 14055T.</title>
        <authorList>
            <person name="Hyun D.-W."/>
            <person name="Bae J.-W."/>
        </authorList>
    </citation>
    <scope>NUCLEOTIDE SEQUENCE [LARGE SCALE GENOMIC DNA]</scope>
    <source>
        <strain evidence="6 7">KACC 14055</strain>
    </source>
</reference>
<dbReference type="InterPro" id="IPR003593">
    <property type="entry name" value="AAA+_ATPase"/>
</dbReference>
<dbReference type="InterPro" id="IPR008984">
    <property type="entry name" value="SMAD_FHA_dom_sf"/>
</dbReference>
<proteinExistence type="predicted"/>
<dbReference type="SUPFAM" id="SSF49879">
    <property type="entry name" value="SMAD/FHA domain"/>
    <property type="match status" value="1"/>
</dbReference>
<feature type="binding site" evidence="3">
    <location>
        <begin position="975"/>
        <end position="982"/>
    </location>
    <ligand>
        <name>ATP</name>
        <dbReference type="ChEBI" id="CHEBI:30616"/>
    </ligand>
</feature>
<keyword evidence="1 3" id="KW-0547">Nucleotide-binding</keyword>
<dbReference type="Gene3D" id="3.40.50.300">
    <property type="entry name" value="P-loop containing nucleotide triphosphate hydrolases"/>
    <property type="match status" value="3"/>
</dbReference>
<dbReference type="PROSITE" id="PS50901">
    <property type="entry name" value="FTSK"/>
    <property type="match status" value="2"/>
</dbReference>
<dbReference type="Gene3D" id="2.60.200.20">
    <property type="match status" value="1"/>
</dbReference>
<dbReference type="Pfam" id="PF01580">
    <property type="entry name" value="FtsK_SpoIIIE"/>
    <property type="match status" value="2"/>
</dbReference>
<dbReference type="RefSeq" id="WP_187555309.1">
    <property type="nucleotide sequence ID" value="NZ_CP060716.1"/>
</dbReference>
<protein>
    <recommendedName>
        <fullName evidence="5">FtsK domain-containing protein</fullName>
    </recommendedName>
</protein>
<sequence length="1447" mass="154500">MRLTVAHSDRERTVLVPVDDATTVAQLSSALGVDPVIVGGVPQEQAPHVPIADTALLSGSVIPPQRQAPPAEGTPRLEVVGGPFAGQSITLTGEDRFIIGSGAGAHLRIADPHLAEAHASVIVGATALGVTPEDGRPLPLLAAIEPSAGSKLWVNGTEVHEATQIAPIDVIQVGSSLIRIGMEPIPDADIAPDPQGMRAFNRPSRIRPSESAPTVTMPGEKPEDSDKSPLPWLSAVIPVILGVTMATVFNRPVMLLMAAASPIMVIGSYLVNKKLARKKGERTEAQWIEEVSQAKSRIAELVRTQRVDSWYAHPDPLRIKDIALRPLSRLWERRQGDSDALVSRIGVGELPLDAVFQGGARSDDAVAVGVSPVPVSVNLAAGPVGIGGSTESVRSVARSMIASLTTLRSPRDLRVVVLCGEESEQEWGWTSWLPHVTPDSGPAAMIGNTDDTRRDRLRELASVVENRMRVGQGASIAEHIVVLIDGARDLRRLPGMIDVLAHGTSVGVHVIALDSDRSRLPEECRSVVIIDDADHSLARLESDDAFIPRVLIDGLSLADADAIARSLCSIDHVSGAGDEGALPTSVRYVDVTGIDLDSSESLLQRWNASPRRSFITVGATAESEFAIDLAKDGPHALVAGTTGSGKSEFLQTLVVSLALANRPDAMNFVLVDYKGGSAFADCERLPHTVGMVTNLDARETERALASLDAELKRRERVLGELGAKDLDAAWERDPEAASQNGLARLVMVIDEFAELKAELPEFINGIVRIARVGRSLGVHLVLATQRPSGVVTPEMQSNINLRVSLRVTDRSDSTDILGTPDAALIPPSLPGRGFVRSAVGGHPVPFQTARVAGLKRGAQQSTVTTLPVAELSWDRIGSAPQFPPKQENHGPVDHDDTDLRALVGLAINAARLGGIERNPSPWLQPLPEVLPIDRFAADPIGEGEIILGLQDLPARQTQRPLLWNPAEEGHLLFIGGARSGRTSALRTILAQAVMRYSPSNLHIYVADYGNGALLPLAGAPHCGAVISQVDHERLPRLMERLLADLARRQAALSAAGVGSIAEQRKRSSPEEALAYAIVAIDGWERLTGTFGADQLVVFREQIMRVLREGPAVGIRLIMTADRTFTGDKIASAIDTQYLLPLRDPNDYRAAGVMIRELPANLVPGRMLSGSDGKETQLAMLSRDTGGEAQTAMLRQYIDTSRDYYEQFPQLDRLPTAFRVDPLPAYIGLQQAFTLPTHRGLPADGLVYGVGGDELSRLTVGWDELTGFVAAGNRSSGRSTVLATLLHQLHAAGRTALVVAPRASVLTELAEAEGITVLSDLSLDAASFTSIVEELEAASANGPLTLFVDDAEMMKQQPIEFGISGVATRVSIAVAVESEASSSLFGGALAQAKRYRRGIVLTPMHAMIGMTLFGTQIPKFMIGTRSAGAGVAHLDGQWVPIRTPDVRQ</sequence>
<dbReference type="GO" id="GO:0005524">
    <property type="term" value="F:ATP binding"/>
    <property type="evidence" value="ECO:0007669"/>
    <property type="project" value="UniProtKB-UniRule"/>
</dbReference>